<keyword evidence="2" id="KW-0540">Nuclease</keyword>
<dbReference type="InterPro" id="IPR007409">
    <property type="entry name" value="Restrct_endonuc_type1_HsdR_N"/>
</dbReference>
<dbReference type="InterPro" id="IPR040980">
    <property type="entry name" value="SWI2_SNF2"/>
</dbReference>
<keyword evidence="2" id="KW-0378">Hydrolase</keyword>
<feature type="domain" description="Helicase ATP-binding" evidence="1">
    <location>
        <begin position="297"/>
        <end position="542"/>
    </location>
</feature>
<dbReference type="SUPFAM" id="SSF52540">
    <property type="entry name" value="P-loop containing nucleoside triphosphate hydrolases"/>
    <property type="match status" value="1"/>
</dbReference>
<dbReference type="EMBL" id="CP039852">
    <property type="protein sequence ID" value="QCZ94371.1"/>
    <property type="molecule type" value="Genomic_DNA"/>
</dbReference>
<dbReference type="SMART" id="SM00487">
    <property type="entry name" value="DEXDc"/>
    <property type="match status" value="1"/>
</dbReference>
<reference evidence="2 3" key="1">
    <citation type="submission" date="2019-04" db="EMBL/GenBank/DDBJ databases">
        <title>Salinimonas iocasae sp. nov., a halophilic bacterium isolated from the outer tube casing of tubeworms in Okinawa Trough.</title>
        <authorList>
            <person name="Zhang H."/>
            <person name="Wang H."/>
            <person name="Li C."/>
        </authorList>
    </citation>
    <scope>NUCLEOTIDE SEQUENCE [LARGE SCALE GENOMIC DNA]</scope>
    <source>
        <strain evidence="2 3">KX18D6</strain>
    </source>
</reference>
<organism evidence="2 3">
    <name type="scientific">Salinimonas iocasae</name>
    <dbReference type="NCBI Taxonomy" id="2572577"/>
    <lineage>
        <taxon>Bacteria</taxon>
        <taxon>Pseudomonadati</taxon>
        <taxon>Pseudomonadota</taxon>
        <taxon>Gammaproteobacteria</taxon>
        <taxon>Alteromonadales</taxon>
        <taxon>Alteromonadaceae</taxon>
        <taxon>Alteromonas/Salinimonas group</taxon>
        <taxon>Salinimonas</taxon>
    </lineage>
</organism>
<gene>
    <name evidence="2" type="ORF">FBQ74_13235</name>
</gene>
<proteinExistence type="predicted"/>
<dbReference type="Pfam" id="PF04313">
    <property type="entry name" value="HSDR_N"/>
    <property type="match status" value="1"/>
</dbReference>
<dbReference type="REBASE" id="342743">
    <property type="entry name" value="Ssp18D6ORF13245P"/>
</dbReference>
<evidence type="ECO:0000313" key="2">
    <source>
        <dbReference type="EMBL" id="QCZ94371.1"/>
    </source>
</evidence>
<protein>
    <submittedName>
        <fullName evidence="2">Type I restriction endonuclease subunit R</fullName>
    </submittedName>
</protein>
<keyword evidence="3" id="KW-1185">Reference proteome</keyword>
<dbReference type="Proteomes" id="UP000304912">
    <property type="component" value="Chromosome"/>
</dbReference>
<dbReference type="InterPro" id="IPR014001">
    <property type="entry name" value="Helicase_ATP-bd"/>
</dbReference>
<evidence type="ECO:0000259" key="1">
    <source>
        <dbReference type="SMART" id="SM00487"/>
    </source>
</evidence>
<dbReference type="Pfam" id="PF22679">
    <property type="entry name" value="T1R_D3-like"/>
    <property type="match status" value="1"/>
</dbReference>
<dbReference type="GO" id="GO:0009035">
    <property type="term" value="F:type I site-specific deoxyribonuclease activity"/>
    <property type="evidence" value="ECO:0007669"/>
    <property type="project" value="UniProtKB-EC"/>
</dbReference>
<accession>A0A5B7YFF4</accession>
<dbReference type="Gene3D" id="3.90.1570.50">
    <property type="match status" value="1"/>
</dbReference>
<sequence length="1073" mass="122284">MPSKSQEVIFQNDIIQALANQGWEVGQNKHYDKQRALYPEDLIAYVKATHPQQWQKLSSFHKDPEEALLKAVVRDLENPNKGTLWVLRNKVVDRGAKFSLCAFKPDHDLNPDASDRYNQNILRVVPEVVYSPYADINDDDVQPDANKKTAKKWRIDLVLFINGLPIATLELKSEFKQSIENAKIQYMKDRLPKDPVTKKPEPLLTFKRGALVHFAVSQNNVAMTTKLDGHKTFFLPFDQGTSDGGSGNDINKTGYSTEYLWKEVFARDSLLTILGRYIHLQVKEEEQPSGKISRKETMIFPRYHQWSAVSSLLSAVEIEGTGQKYLIQHSAGSGKSNSIAWLSHQTASLHYHSDHPELNKKSGDKVFDSVIVITDRTVLDSQLQDTIYQFEHNEGMIARVNREDGQGAKSAQLAEALKSGTAIIIVTIQTFPFVLDAIREDTNLAGKSFAVIADEAHSSQTGTTARKLREVLMAEQLDKSDEELSSDDILRLTLEARKGSNKISYFAFTATPKGKTLELFGRPEKPDEPLSDDNKPHPFHVYSMRQAIEEGFILDVLQNYTSYNVAYKLAHKSPDSDEEVDSKKAASKLAKWVRLHPYNIAQKVEVIIEHFNNRIKYLLSGEAKAMVVTSSRLEAVRYKTAFEKYVKERGYEGINAMVAFSGEVNDPDIPDSAFTENGMNPGLKGRDMRKAFDTPDYQVMLVANKFQTGFDQPKLVAMYVDKPLKGVECIQTLSRLNRTYPGKDQTFVLDFVNDPQDVLKEFKVFFQTAELNTVSDPNLVYELKHKLDEARIYQWHEVEAFFKAYHDKKVGQGKLVSICKPAVERFKYRFKEASEVHKHAQKELRRAKAEGNEKAVNFADNSVVETKKARDELEVFRKDLMGFCRFYEFSSQIVNFEDDELEKLNLFAKELFPLLRVEVVNEEIPLEDVVMTHHKLHKRREQDLRLVAEKEKSYLNPVREGAGATPREKKTEFLREIIDRMNDLFAGENFTDGDMLSYANTIRNKVEENEEAMEQVNNNTKEQALLGAFPTAINKAVIDSMGIHSDMAMKVLSSKDASKRFAELMFDMLLKEK</sequence>
<dbReference type="InterPro" id="IPR027417">
    <property type="entry name" value="P-loop_NTPase"/>
</dbReference>
<evidence type="ECO:0000313" key="3">
    <source>
        <dbReference type="Proteomes" id="UP000304912"/>
    </source>
</evidence>
<dbReference type="Gene3D" id="3.40.50.300">
    <property type="entry name" value="P-loop containing nucleotide triphosphate hydrolases"/>
    <property type="match status" value="2"/>
</dbReference>
<dbReference type="PANTHER" id="PTHR42927:SF1">
    <property type="entry name" value="HELICASE SUPERFAMILY 1 AND 2 DOMAIN-CONTAINING PROTEIN"/>
    <property type="match status" value="1"/>
</dbReference>
<name>A0A5B7YFF4_9ALTE</name>
<dbReference type="OrthoDB" id="9758243at2"/>
<dbReference type="GO" id="GO:0009307">
    <property type="term" value="P:DNA restriction-modification system"/>
    <property type="evidence" value="ECO:0007669"/>
    <property type="project" value="UniProtKB-KW"/>
</dbReference>
<dbReference type="GO" id="GO:0005524">
    <property type="term" value="F:ATP binding"/>
    <property type="evidence" value="ECO:0007669"/>
    <property type="project" value="UniProtKB-KW"/>
</dbReference>
<dbReference type="PANTHER" id="PTHR42927">
    <property type="entry name" value="HELICASE SUPERFAMILY 1 AND 2 DOMAIN-CONTAINING PROTEIN"/>
    <property type="match status" value="1"/>
</dbReference>
<keyword evidence="2" id="KW-0255">Endonuclease</keyword>
<dbReference type="GO" id="GO:0003677">
    <property type="term" value="F:DNA binding"/>
    <property type="evidence" value="ECO:0007669"/>
    <property type="project" value="UniProtKB-KW"/>
</dbReference>
<dbReference type="KEGG" id="salk:FBQ74_13235"/>
<dbReference type="Pfam" id="PF18766">
    <property type="entry name" value="SWI2_SNF2"/>
    <property type="match status" value="1"/>
</dbReference>
<dbReference type="AlphaFoldDB" id="A0A5B7YFF4"/>
<dbReference type="InterPro" id="IPR055180">
    <property type="entry name" value="HsdR_RecA-like_helicase_dom_2"/>
</dbReference>
<dbReference type="RefSeq" id="WP_139757110.1">
    <property type="nucleotide sequence ID" value="NZ_CP039852.1"/>
</dbReference>